<dbReference type="SUPFAM" id="SSF53098">
    <property type="entry name" value="Ribonuclease H-like"/>
    <property type="match status" value="1"/>
</dbReference>
<keyword evidence="2" id="KW-1185">Reference proteome</keyword>
<dbReference type="STRING" id="4432.A0A1U8AV08"/>
<dbReference type="GO" id="GO:0003676">
    <property type="term" value="F:nucleic acid binding"/>
    <property type="evidence" value="ECO:0007669"/>
    <property type="project" value="InterPro"/>
</dbReference>
<dbReference type="Proteomes" id="UP000189703">
    <property type="component" value="Unplaced"/>
</dbReference>
<dbReference type="PANTHER" id="PTHR42648:SF31">
    <property type="entry name" value="RNA-DIRECTED DNA POLYMERASE"/>
    <property type="match status" value="1"/>
</dbReference>
<protein>
    <submittedName>
        <fullName evidence="3">Uncharacterized protein LOC104604207</fullName>
    </submittedName>
</protein>
<sequence>MVEITWLGLRKCGCISQPRVRTYQLQAESSTYKEGERNLSTYYSALTSVWKELDYYQNIEWESEKDAKAYKKLVSQQRVFAFLLGLNLVYEPIRVQILDSKDLPSVQEVYALVQSEESRKFAMNPPEGETIVLAIRTFHVSTDNLESPWIIDFDASNHMTGKSTLFQTYSLFSSKDKERLAYGSFSSIVGQGPISLPFGLSLSNDLAIGKTIGRGKMVGGLYVLENKVGLSVSKSLNPSSKNLVAPPFRPYVWGPVNILIENGYKYFISFVDDFSRYTWIYPMHSWEVLKIVKDFQHMVYTQFQSEIRIFQADNAKEYFHGDFTDFFASCGSQHRSSCVRTPQQNGVMERKNRHLLKVTRGLMLQMNVPKRFWVDVVLTAAYVINRTPSCVPDYRSPHQLLFPKAPMFSTPMRVFGRKCFVHDLSPTRGKLDPKAIVGRVELKRNSQTQVLLPFIPNPPPFRVFWRLRYKNQCQQSSIATKPPEIMPAMPSEFQGLPSPHPDTIVPVDVHEPIDIDTSSCDLNLPIAKRKGVRSCTTHHRISHFLSYENVSSSFRAFLSTIDSFPLPKSVAEALLVSE</sequence>
<evidence type="ECO:0000259" key="1">
    <source>
        <dbReference type="PROSITE" id="PS50994"/>
    </source>
</evidence>
<reference evidence="3" key="1">
    <citation type="submission" date="2025-08" db="UniProtKB">
        <authorList>
            <consortium name="RefSeq"/>
        </authorList>
    </citation>
    <scope>IDENTIFICATION</scope>
</reference>
<dbReference type="eggNOG" id="KOG0017">
    <property type="taxonomic scope" value="Eukaryota"/>
</dbReference>
<dbReference type="AlphaFoldDB" id="A0A1U8AV08"/>
<dbReference type="InParanoid" id="A0A1U8AV08"/>
<dbReference type="PROSITE" id="PS50994">
    <property type="entry name" value="INTEGRASE"/>
    <property type="match status" value="1"/>
</dbReference>
<dbReference type="InterPro" id="IPR012337">
    <property type="entry name" value="RNaseH-like_sf"/>
</dbReference>
<accession>A0A1U8AV08</accession>
<dbReference type="Pfam" id="PF00665">
    <property type="entry name" value="rve"/>
    <property type="match status" value="1"/>
</dbReference>
<feature type="domain" description="Integrase catalytic" evidence="1">
    <location>
        <begin position="246"/>
        <end position="405"/>
    </location>
</feature>
<dbReference type="GeneID" id="104604207"/>
<evidence type="ECO:0000313" key="3">
    <source>
        <dbReference type="RefSeq" id="XP_010266770.1"/>
    </source>
</evidence>
<proteinExistence type="predicted"/>
<dbReference type="RefSeq" id="XP_010266770.1">
    <property type="nucleotide sequence ID" value="XM_010268468.1"/>
</dbReference>
<name>A0A1U8AV08_NELNU</name>
<gene>
    <name evidence="3" type="primary">LOC104604207</name>
</gene>
<dbReference type="KEGG" id="nnu:104604207"/>
<dbReference type="InterPro" id="IPR036397">
    <property type="entry name" value="RNaseH_sf"/>
</dbReference>
<dbReference type="GO" id="GO:0015074">
    <property type="term" value="P:DNA integration"/>
    <property type="evidence" value="ECO:0007669"/>
    <property type="project" value="InterPro"/>
</dbReference>
<dbReference type="OrthoDB" id="1938465at2759"/>
<dbReference type="InterPro" id="IPR001584">
    <property type="entry name" value="Integrase_cat-core"/>
</dbReference>
<organism evidence="2 3">
    <name type="scientific">Nelumbo nucifera</name>
    <name type="common">Sacred lotus</name>
    <dbReference type="NCBI Taxonomy" id="4432"/>
    <lineage>
        <taxon>Eukaryota</taxon>
        <taxon>Viridiplantae</taxon>
        <taxon>Streptophyta</taxon>
        <taxon>Embryophyta</taxon>
        <taxon>Tracheophyta</taxon>
        <taxon>Spermatophyta</taxon>
        <taxon>Magnoliopsida</taxon>
        <taxon>Proteales</taxon>
        <taxon>Nelumbonaceae</taxon>
        <taxon>Nelumbo</taxon>
    </lineage>
</organism>
<dbReference type="OMA" id="HHRISHF"/>
<evidence type="ECO:0000313" key="2">
    <source>
        <dbReference type="Proteomes" id="UP000189703"/>
    </source>
</evidence>
<dbReference type="InterPro" id="IPR039537">
    <property type="entry name" value="Retrotran_Ty1/copia-like"/>
</dbReference>
<dbReference type="Gene3D" id="3.30.420.10">
    <property type="entry name" value="Ribonuclease H-like superfamily/Ribonuclease H"/>
    <property type="match status" value="1"/>
</dbReference>
<dbReference type="PANTHER" id="PTHR42648">
    <property type="entry name" value="TRANSPOSASE, PUTATIVE-RELATED"/>
    <property type="match status" value="1"/>
</dbReference>